<feature type="domain" description="SLH" evidence="1">
    <location>
        <begin position="149"/>
        <end position="216"/>
    </location>
</feature>
<dbReference type="AlphaFoldDB" id="A0A0M9BIG7"/>
<reference evidence="2 3" key="1">
    <citation type="submission" date="2015-08" db="EMBL/GenBank/DDBJ databases">
        <title>Draft genome sequence of cellulolytic and xylanolytic Paenibacillus sp. A59, isolated from a decaying forest soil from Patagonia, Argentina.</title>
        <authorList>
            <person name="Ghio S."/>
            <person name="Caceres A.M."/>
            <person name="Talia P."/>
            <person name="Grasso D."/>
            <person name="Campos E."/>
        </authorList>
    </citation>
    <scope>NUCLEOTIDE SEQUENCE [LARGE SCALE GENOMIC DNA]</scope>
    <source>
        <strain evidence="2 3">A59</strain>
    </source>
</reference>
<comment type="caution">
    <text evidence="2">The sequence shown here is derived from an EMBL/GenBank/DDBJ whole genome shotgun (WGS) entry which is preliminary data.</text>
</comment>
<accession>A0A0M9BIG7</accession>
<dbReference type="PROSITE" id="PS51272">
    <property type="entry name" value="SLH"/>
    <property type="match status" value="1"/>
</dbReference>
<sequence>MSQQDPFGLVNDRYKRKLYVDTGMKFEPVMGRIIDPYSSPSPNPQVREIKMINAPSHFHQMGVSSYKSIINILFKDKQSYHDYAMYVGWTHKFYDEKGNIYVGVVESIKVDPIFYHQDTMDKDQKGYKVELTMTLIKKDGYDRKSAVQFQDLQTTEGKNHWARHSIERMADLGLTVVTELDGTPILYFRPEDFITRAEFVTFLMRTKRLLERTIRE</sequence>
<protein>
    <submittedName>
        <fullName evidence="2">S-layer protein</fullName>
    </submittedName>
</protein>
<dbReference type="RefSeq" id="WP_053784469.1">
    <property type="nucleotide sequence ID" value="NZ_LITU01000083.1"/>
</dbReference>
<dbReference type="InterPro" id="IPR001119">
    <property type="entry name" value="SLH_dom"/>
</dbReference>
<evidence type="ECO:0000313" key="3">
    <source>
        <dbReference type="Proteomes" id="UP000037688"/>
    </source>
</evidence>
<dbReference type="OrthoDB" id="174569at2"/>
<proteinExistence type="predicted"/>
<dbReference type="Pfam" id="PF00395">
    <property type="entry name" value="SLH"/>
    <property type="match status" value="1"/>
</dbReference>
<evidence type="ECO:0000313" key="2">
    <source>
        <dbReference type="EMBL" id="KOY12863.1"/>
    </source>
</evidence>
<dbReference type="PATRIC" id="fig|1705561.3.peg.6623"/>
<evidence type="ECO:0000259" key="1">
    <source>
        <dbReference type="PROSITE" id="PS51272"/>
    </source>
</evidence>
<organism evidence="2 3">
    <name type="scientific">Paenibacillus xylanivorans</name>
    <dbReference type="NCBI Taxonomy" id="1705561"/>
    <lineage>
        <taxon>Bacteria</taxon>
        <taxon>Bacillati</taxon>
        <taxon>Bacillota</taxon>
        <taxon>Bacilli</taxon>
        <taxon>Bacillales</taxon>
        <taxon>Paenibacillaceae</taxon>
        <taxon>Paenibacillus</taxon>
    </lineage>
</organism>
<dbReference type="EMBL" id="LITU01000083">
    <property type="protein sequence ID" value="KOY12863.1"/>
    <property type="molecule type" value="Genomic_DNA"/>
</dbReference>
<gene>
    <name evidence="2" type="ORF">AMS66_31260</name>
</gene>
<dbReference type="Proteomes" id="UP000037688">
    <property type="component" value="Unassembled WGS sequence"/>
</dbReference>
<keyword evidence="3" id="KW-1185">Reference proteome</keyword>
<name>A0A0M9BIG7_9BACL</name>